<keyword evidence="1" id="KW-0732">Signal</keyword>
<proteinExistence type="predicted"/>
<evidence type="ECO:0000256" key="1">
    <source>
        <dbReference type="SAM" id="SignalP"/>
    </source>
</evidence>
<dbReference type="Proteomes" id="UP001187531">
    <property type="component" value="Unassembled WGS sequence"/>
</dbReference>
<evidence type="ECO:0000313" key="3">
    <source>
        <dbReference type="Proteomes" id="UP001187531"/>
    </source>
</evidence>
<accession>A0AA88H5U0</accession>
<sequence length="96" mass="10575">MWIIIAVVSTIVNAVQFKSVFTPPDDTPLPEAPEYSIEEPLQKITVGASDVESSLKLLNPNKSIDPDKLDSQILKKTHAEIALPLTNMFKKSLDAE</sequence>
<comment type="caution">
    <text evidence="2">The sequence shown here is derived from an EMBL/GenBank/DDBJ whole genome shotgun (WGS) entry which is preliminary data.</text>
</comment>
<protein>
    <submittedName>
        <fullName evidence="2">Uncharacterized protein</fullName>
    </submittedName>
</protein>
<reference evidence="2" key="1">
    <citation type="submission" date="2023-07" db="EMBL/GenBank/DDBJ databases">
        <title>Chromosome-level genome assembly of Artemia franciscana.</title>
        <authorList>
            <person name="Jo E."/>
        </authorList>
    </citation>
    <scope>NUCLEOTIDE SEQUENCE</scope>
    <source>
        <tissue evidence="2">Whole body</tissue>
    </source>
</reference>
<organism evidence="2 3">
    <name type="scientific">Artemia franciscana</name>
    <name type="common">Brine shrimp</name>
    <name type="synonym">Artemia sanfranciscana</name>
    <dbReference type="NCBI Taxonomy" id="6661"/>
    <lineage>
        <taxon>Eukaryota</taxon>
        <taxon>Metazoa</taxon>
        <taxon>Ecdysozoa</taxon>
        <taxon>Arthropoda</taxon>
        <taxon>Crustacea</taxon>
        <taxon>Branchiopoda</taxon>
        <taxon>Anostraca</taxon>
        <taxon>Artemiidae</taxon>
        <taxon>Artemia</taxon>
    </lineage>
</organism>
<gene>
    <name evidence="2" type="ORF">QYM36_017805</name>
</gene>
<dbReference type="EMBL" id="JAVRJZ010000067">
    <property type="protein sequence ID" value="KAK2703879.1"/>
    <property type="molecule type" value="Genomic_DNA"/>
</dbReference>
<evidence type="ECO:0000313" key="2">
    <source>
        <dbReference type="EMBL" id="KAK2703879.1"/>
    </source>
</evidence>
<feature type="chain" id="PRO_5041634726" evidence="1">
    <location>
        <begin position="18"/>
        <end position="96"/>
    </location>
</feature>
<dbReference type="AlphaFoldDB" id="A0AA88H5U0"/>
<feature type="signal peptide" evidence="1">
    <location>
        <begin position="1"/>
        <end position="17"/>
    </location>
</feature>
<name>A0AA88H5U0_ARTSF</name>
<keyword evidence="3" id="KW-1185">Reference proteome</keyword>